<dbReference type="OrthoDB" id="10265862at2759"/>
<keyword evidence="7 10" id="KW-1133">Transmembrane helix</keyword>
<evidence type="ECO:0000256" key="5">
    <source>
        <dbReference type="ARBA" id="ARBA00022729"/>
    </source>
</evidence>
<dbReference type="PANTHER" id="PTHR21092:SF0">
    <property type="entry name" value="NICASTRIN"/>
    <property type="match status" value="1"/>
</dbReference>
<organism evidence="13 14">
    <name type="scientific">Mucor saturninus</name>
    <dbReference type="NCBI Taxonomy" id="64648"/>
    <lineage>
        <taxon>Eukaryota</taxon>
        <taxon>Fungi</taxon>
        <taxon>Fungi incertae sedis</taxon>
        <taxon>Mucoromycota</taxon>
        <taxon>Mucoromycotina</taxon>
        <taxon>Mucoromycetes</taxon>
        <taxon>Mucorales</taxon>
        <taxon>Mucorineae</taxon>
        <taxon>Mucoraceae</taxon>
        <taxon>Mucor</taxon>
    </lineage>
</organism>
<dbReference type="Pfam" id="PF18266">
    <property type="entry name" value="Ncstrn_small"/>
    <property type="match status" value="1"/>
</dbReference>
<keyword evidence="9" id="KW-0325">Glycoprotein</keyword>
<comment type="similarity">
    <text evidence="2">Belongs to the nicastrin family.</text>
</comment>
<evidence type="ECO:0000313" key="13">
    <source>
        <dbReference type="EMBL" id="KAG2202942.1"/>
    </source>
</evidence>
<evidence type="ECO:0000256" key="2">
    <source>
        <dbReference type="ARBA" id="ARBA00007717"/>
    </source>
</evidence>
<comment type="subcellular location">
    <subcellularLocation>
        <location evidence="1">Membrane</location>
        <topology evidence="1">Single-pass type I membrane protein</topology>
    </subcellularLocation>
</comment>
<dbReference type="InterPro" id="IPR008710">
    <property type="entry name" value="Nicastrin"/>
</dbReference>
<reference evidence="13" key="1">
    <citation type="submission" date="2020-12" db="EMBL/GenBank/DDBJ databases">
        <title>Metabolic potential, ecology and presence of endohyphal bacteria is reflected in genomic diversity of Mucoromycotina.</title>
        <authorList>
            <person name="Muszewska A."/>
            <person name="Okrasinska A."/>
            <person name="Steczkiewicz K."/>
            <person name="Drgas O."/>
            <person name="Orlowska M."/>
            <person name="Perlinska-Lenart U."/>
            <person name="Aleksandrzak-Piekarczyk T."/>
            <person name="Szatraj K."/>
            <person name="Zielenkiewicz U."/>
            <person name="Pilsyk S."/>
            <person name="Malc E."/>
            <person name="Mieczkowski P."/>
            <person name="Kruszewska J.S."/>
            <person name="Biernat P."/>
            <person name="Pawlowska J."/>
        </authorList>
    </citation>
    <scope>NUCLEOTIDE SEQUENCE</scope>
    <source>
        <strain evidence="13">WA0000017839</strain>
    </source>
</reference>
<dbReference type="Proteomes" id="UP000603453">
    <property type="component" value="Unassembled WGS sequence"/>
</dbReference>
<name>A0A8H7V2D7_9FUNG</name>
<keyword evidence="8 10" id="KW-0472">Membrane</keyword>
<feature type="domain" description="Nicastrin small lobe" evidence="12">
    <location>
        <begin position="43"/>
        <end position="211"/>
    </location>
</feature>
<evidence type="ECO:0000256" key="4">
    <source>
        <dbReference type="ARBA" id="ARBA00022692"/>
    </source>
</evidence>
<evidence type="ECO:0000256" key="9">
    <source>
        <dbReference type="ARBA" id="ARBA00023180"/>
    </source>
</evidence>
<feature type="transmembrane region" description="Helical" evidence="10">
    <location>
        <begin position="642"/>
        <end position="663"/>
    </location>
</feature>
<comment type="caution">
    <text evidence="13">The sequence shown here is derived from an EMBL/GenBank/DDBJ whole genome shotgun (WGS) entry which is preliminary data.</text>
</comment>
<feature type="signal peptide" evidence="11">
    <location>
        <begin position="1"/>
        <end position="24"/>
    </location>
</feature>
<dbReference type="InterPro" id="IPR041084">
    <property type="entry name" value="Ncstrn_small"/>
</dbReference>
<evidence type="ECO:0000256" key="1">
    <source>
        <dbReference type="ARBA" id="ARBA00004479"/>
    </source>
</evidence>
<keyword evidence="4 10" id="KW-0812">Transmembrane</keyword>
<sequence>MHLDRVLLCFTLSSIAILNFLVKAEDIATTLYPFIYTNLNNWPCVRLLNATGTIGCNALKKKTGILYRTSTQPELEQLMTDGLAGDISLIIPYSLLTRSNINSLSATGKLTGLIVILGNVTNDNQLASPESSCPNCQFGLYANDKDQYQWNAQAQDLIEESFDFPIFAIRPEDTLSRSVYDSVIASVSYNEQKEYKNYPLKAMDFDLLMWAAIDSETCLRRGWCQAVGGMSVFSSPSLTMDHQDNKPVIVVSANIDGRSMFHDLTVSASKDVSGMVTVLAIADALSRAPKALDTLPKHIVYTLFTAESWGFAGSQRFVNDISSEFECTNATRATTCPFVNTPCTFPCVRDLNFKRINFEKIESVFDFQSVSGINGNYTGGYFAHVDNAQQNQGLLKALGPYTNIKQASSDGINRKLPPSSAMSFLQKRRDINAVVITDYQKSLGRYYNSDMDSRLDLEQMTNSVCGLVNAMANTIYNQASNENGTDSISANCTLISSLLECLISNFTCPFMKDYFNVSGVTRVGHYASVYSFENPQPQLLQRFVFSFLSGVTGKQRMGADNRPAVCQTIKDCSSGEYCIKQKCVTTLTTYHEAYGTGLQYNEATGLIDIVDPKKGTWTESTWDVPATRIFLVTSKSHQVVELVIGILWSSISFTVVLFLQNYLKKALKTE</sequence>
<evidence type="ECO:0000256" key="3">
    <source>
        <dbReference type="ARBA" id="ARBA00015303"/>
    </source>
</evidence>
<dbReference type="SUPFAM" id="SSF53187">
    <property type="entry name" value="Zn-dependent exopeptidases"/>
    <property type="match status" value="1"/>
</dbReference>
<feature type="chain" id="PRO_5034803978" description="Nicastrin" evidence="11">
    <location>
        <begin position="25"/>
        <end position="670"/>
    </location>
</feature>
<evidence type="ECO:0000259" key="12">
    <source>
        <dbReference type="Pfam" id="PF18266"/>
    </source>
</evidence>
<dbReference type="GO" id="GO:0016485">
    <property type="term" value="P:protein processing"/>
    <property type="evidence" value="ECO:0007669"/>
    <property type="project" value="InterPro"/>
</dbReference>
<evidence type="ECO:0000256" key="10">
    <source>
        <dbReference type="SAM" id="Phobius"/>
    </source>
</evidence>
<dbReference type="Pfam" id="PF05450">
    <property type="entry name" value="Nicastrin"/>
    <property type="match status" value="1"/>
</dbReference>
<dbReference type="Gene3D" id="3.40.630.10">
    <property type="entry name" value="Zn peptidases"/>
    <property type="match status" value="1"/>
</dbReference>
<keyword evidence="14" id="KW-1185">Reference proteome</keyword>
<evidence type="ECO:0000256" key="6">
    <source>
        <dbReference type="ARBA" id="ARBA00022976"/>
    </source>
</evidence>
<dbReference type="GO" id="GO:0005886">
    <property type="term" value="C:plasma membrane"/>
    <property type="evidence" value="ECO:0007669"/>
    <property type="project" value="TreeGrafter"/>
</dbReference>
<dbReference type="PANTHER" id="PTHR21092">
    <property type="entry name" value="NICASTRIN"/>
    <property type="match status" value="1"/>
</dbReference>
<keyword evidence="5 11" id="KW-0732">Signal</keyword>
<protein>
    <recommendedName>
        <fullName evidence="3">Nicastrin</fullName>
    </recommendedName>
</protein>
<evidence type="ECO:0000256" key="8">
    <source>
        <dbReference type="ARBA" id="ARBA00023136"/>
    </source>
</evidence>
<proteinExistence type="inferred from homology"/>
<dbReference type="AlphaFoldDB" id="A0A8H7V2D7"/>
<evidence type="ECO:0000256" key="11">
    <source>
        <dbReference type="SAM" id="SignalP"/>
    </source>
</evidence>
<dbReference type="EMBL" id="JAEPRD010000056">
    <property type="protein sequence ID" value="KAG2202942.1"/>
    <property type="molecule type" value="Genomic_DNA"/>
</dbReference>
<accession>A0A8H7V2D7</accession>
<gene>
    <name evidence="13" type="ORF">INT47_008974</name>
</gene>
<evidence type="ECO:0000256" key="7">
    <source>
        <dbReference type="ARBA" id="ARBA00022989"/>
    </source>
</evidence>
<keyword evidence="6" id="KW-0914">Notch signaling pathway</keyword>
<evidence type="ECO:0000313" key="14">
    <source>
        <dbReference type="Proteomes" id="UP000603453"/>
    </source>
</evidence>